<organism evidence="3 4">
    <name type="scientific">Fischerella thermalis CCMEE 5330</name>
    <dbReference type="NCBI Taxonomy" id="2019670"/>
    <lineage>
        <taxon>Bacteria</taxon>
        <taxon>Bacillati</taxon>
        <taxon>Cyanobacteriota</taxon>
        <taxon>Cyanophyceae</taxon>
        <taxon>Nostocales</taxon>
        <taxon>Hapalosiphonaceae</taxon>
        <taxon>Fischerella</taxon>
    </lineage>
</organism>
<dbReference type="PROSITE" id="PS51733">
    <property type="entry name" value="BPL_LPL_CATALYTIC"/>
    <property type="match status" value="1"/>
</dbReference>
<protein>
    <recommendedName>
        <fullName evidence="2">BPL/LPL catalytic domain-containing protein</fullName>
    </recommendedName>
</protein>
<evidence type="ECO:0000313" key="3">
    <source>
        <dbReference type="EMBL" id="PMB48246.1"/>
    </source>
</evidence>
<dbReference type="Gene3D" id="3.30.930.10">
    <property type="entry name" value="Bira Bifunctional Protein, Domain 2"/>
    <property type="match status" value="1"/>
</dbReference>
<dbReference type="Proteomes" id="UP000234966">
    <property type="component" value="Unassembled WGS sequence"/>
</dbReference>
<dbReference type="PANTHER" id="PTHR43679:SF2">
    <property type="entry name" value="OCTANOYL-[GCVH]:PROTEIN N-OCTANOYLTRANSFERASE"/>
    <property type="match status" value="1"/>
</dbReference>
<proteinExistence type="predicted"/>
<comment type="caution">
    <text evidence="3">The sequence shown here is derived from an EMBL/GenBank/DDBJ whole genome shotgun (WGS) entry which is preliminary data.</text>
</comment>
<reference evidence="3 4" key="1">
    <citation type="submission" date="2017-07" db="EMBL/GenBank/DDBJ databases">
        <title>Genomes of Fischerella (Mastigocladus) sp. strains.</title>
        <authorList>
            <person name="Miller S.R."/>
        </authorList>
    </citation>
    <scope>NUCLEOTIDE SEQUENCE [LARGE SCALE GENOMIC DNA]</scope>
    <source>
        <strain evidence="3 4">CCMEE 5330</strain>
    </source>
</reference>
<dbReference type="CDD" id="cd16443">
    <property type="entry name" value="LplA"/>
    <property type="match status" value="1"/>
</dbReference>
<dbReference type="EMBL" id="NMQI01000031">
    <property type="protein sequence ID" value="PMB48246.1"/>
    <property type="molecule type" value="Genomic_DNA"/>
</dbReference>
<feature type="domain" description="BPL/LPL catalytic" evidence="2">
    <location>
        <begin position="32"/>
        <end position="240"/>
    </location>
</feature>
<dbReference type="AlphaFoldDB" id="A0A2N6MNB8"/>
<accession>A0A2N6MNB8</accession>
<dbReference type="SUPFAM" id="SSF55681">
    <property type="entry name" value="Class II aaRS and biotin synthetases"/>
    <property type="match status" value="1"/>
</dbReference>
<feature type="region of interest" description="Disordered" evidence="1">
    <location>
        <begin position="248"/>
        <end position="269"/>
    </location>
</feature>
<gene>
    <name evidence="3" type="ORF">CEN41_01535</name>
</gene>
<dbReference type="InterPro" id="IPR050664">
    <property type="entry name" value="Octanoyltrans_LipM/LipL"/>
</dbReference>
<evidence type="ECO:0000256" key="1">
    <source>
        <dbReference type="SAM" id="MobiDB-lite"/>
    </source>
</evidence>
<dbReference type="InterPro" id="IPR045864">
    <property type="entry name" value="aa-tRNA-synth_II/BPL/LPL"/>
</dbReference>
<evidence type="ECO:0000313" key="4">
    <source>
        <dbReference type="Proteomes" id="UP000234966"/>
    </source>
</evidence>
<dbReference type="Pfam" id="PF21948">
    <property type="entry name" value="LplA-B_cat"/>
    <property type="match status" value="1"/>
</dbReference>
<sequence>MRQWQLIIERTPRNGACNMAIDERLLESVSNKARRPTLRLYSWEPFCLSLGYGQTSADVDWDRLNARGWHVVRRPTGGKAILHGDELTYSLTLPLDDEMAQGDIVESYHRISQGLMSALGVLGLAPQSERARPRGERTGPVCFEVPSHYEITVQGRKLIGSAQVRRRAGLLQHGTLPLVGDITRICEALPYASDAAREAAREQVRARATTLEAALGRRVSYDEAAQALITGFERAFDVTFEASALSDEEQAQAEARAVSYRDPSWTNKR</sequence>
<name>A0A2N6MNB8_9CYAN</name>
<dbReference type="InterPro" id="IPR004143">
    <property type="entry name" value="BPL_LPL_catalytic"/>
</dbReference>
<dbReference type="PANTHER" id="PTHR43679">
    <property type="entry name" value="OCTANOYLTRANSFERASE LIPM-RELATED"/>
    <property type="match status" value="1"/>
</dbReference>
<evidence type="ECO:0000259" key="2">
    <source>
        <dbReference type="PROSITE" id="PS51733"/>
    </source>
</evidence>